<name>A0A5C9A407_9GAMM</name>
<sequence>MEGTVPWRRTRRMLGWLDVGMVTPRNVLATVGFDRPNLLSFSADFARGGVPIVAFCSGSLPVALCFAVGSESGECAGAIPEAGDTPMSRIRPQVELFEKNKPRQARAKRTYDNILLAAAELLVEVGVERISTNLIAEHAGITVPALYRYFPNKYAVLYALGAALMDLQNQIFESWQERHFSAGGAGALMENIEELLLETHRATRNQVGGHEITQALRAVQPLQELRQQSHALIGQRFCEVAAHALGREPDEEMTIHATITVDTFYSLVELALNDGPIPAEGLLRHGGRMIQLYWQDVIEQAGSPV</sequence>
<dbReference type="Gene3D" id="1.10.357.10">
    <property type="entry name" value="Tetracycline Repressor, domain 2"/>
    <property type="match status" value="1"/>
</dbReference>
<evidence type="ECO:0000313" key="6">
    <source>
        <dbReference type="EMBL" id="TXS95456.1"/>
    </source>
</evidence>
<dbReference type="EMBL" id="VRZA01000002">
    <property type="protein sequence ID" value="TXS95456.1"/>
    <property type="molecule type" value="Genomic_DNA"/>
</dbReference>
<dbReference type="PRINTS" id="PR00455">
    <property type="entry name" value="HTHTETR"/>
</dbReference>
<dbReference type="PROSITE" id="PS50977">
    <property type="entry name" value="HTH_TETR_2"/>
    <property type="match status" value="1"/>
</dbReference>
<evidence type="ECO:0000313" key="7">
    <source>
        <dbReference type="Proteomes" id="UP000321039"/>
    </source>
</evidence>
<gene>
    <name evidence="6" type="ORF">FV139_06095</name>
</gene>
<dbReference type="InterPro" id="IPR023772">
    <property type="entry name" value="DNA-bd_HTH_TetR-type_CS"/>
</dbReference>
<dbReference type="Pfam" id="PF00440">
    <property type="entry name" value="TetR_N"/>
    <property type="match status" value="1"/>
</dbReference>
<keyword evidence="1" id="KW-0805">Transcription regulation</keyword>
<dbReference type="InterPro" id="IPR009057">
    <property type="entry name" value="Homeodomain-like_sf"/>
</dbReference>
<dbReference type="PROSITE" id="PS01081">
    <property type="entry name" value="HTH_TETR_1"/>
    <property type="match status" value="1"/>
</dbReference>
<keyword evidence="7" id="KW-1185">Reference proteome</keyword>
<evidence type="ECO:0000259" key="5">
    <source>
        <dbReference type="PROSITE" id="PS50977"/>
    </source>
</evidence>
<dbReference type="GO" id="GO:0000976">
    <property type="term" value="F:transcription cis-regulatory region binding"/>
    <property type="evidence" value="ECO:0007669"/>
    <property type="project" value="TreeGrafter"/>
</dbReference>
<dbReference type="InterPro" id="IPR050109">
    <property type="entry name" value="HTH-type_TetR-like_transc_reg"/>
</dbReference>
<dbReference type="InterPro" id="IPR001647">
    <property type="entry name" value="HTH_TetR"/>
</dbReference>
<comment type="caution">
    <text evidence="6">The sequence shown here is derived from an EMBL/GenBank/DDBJ whole genome shotgun (WGS) entry which is preliminary data.</text>
</comment>
<dbReference type="PANTHER" id="PTHR30055:SF234">
    <property type="entry name" value="HTH-TYPE TRANSCRIPTIONAL REGULATOR BETI"/>
    <property type="match status" value="1"/>
</dbReference>
<feature type="DNA-binding region" description="H-T-H motif" evidence="4">
    <location>
        <begin position="131"/>
        <end position="150"/>
    </location>
</feature>
<dbReference type="GO" id="GO:0003700">
    <property type="term" value="F:DNA-binding transcription factor activity"/>
    <property type="evidence" value="ECO:0007669"/>
    <property type="project" value="TreeGrafter"/>
</dbReference>
<keyword evidence="2 4" id="KW-0238">DNA-binding</keyword>
<dbReference type="AlphaFoldDB" id="A0A5C9A407"/>
<evidence type="ECO:0000256" key="4">
    <source>
        <dbReference type="PROSITE-ProRule" id="PRU00335"/>
    </source>
</evidence>
<dbReference type="SUPFAM" id="SSF46689">
    <property type="entry name" value="Homeodomain-like"/>
    <property type="match status" value="1"/>
</dbReference>
<evidence type="ECO:0000256" key="1">
    <source>
        <dbReference type="ARBA" id="ARBA00023015"/>
    </source>
</evidence>
<dbReference type="Proteomes" id="UP000321039">
    <property type="component" value="Unassembled WGS sequence"/>
</dbReference>
<dbReference type="PANTHER" id="PTHR30055">
    <property type="entry name" value="HTH-TYPE TRANSCRIPTIONAL REGULATOR RUTR"/>
    <property type="match status" value="1"/>
</dbReference>
<reference evidence="6 7" key="1">
    <citation type="submission" date="2019-08" db="EMBL/GenBank/DDBJ databases">
        <title>Parahaliea maris sp. nov., isolated from the surface seawater.</title>
        <authorList>
            <person name="Liu Y."/>
        </authorList>
    </citation>
    <scope>NUCLEOTIDE SEQUENCE [LARGE SCALE GENOMIC DNA]</scope>
    <source>
        <strain evidence="6 7">HSLHS9</strain>
    </source>
</reference>
<evidence type="ECO:0000256" key="2">
    <source>
        <dbReference type="ARBA" id="ARBA00023125"/>
    </source>
</evidence>
<accession>A0A5C9A407</accession>
<feature type="domain" description="HTH tetR-type" evidence="5">
    <location>
        <begin position="108"/>
        <end position="168"/>
    </location>
</feature>
<evidence type="ECO:0000256" key="3">
    <source>
        <dbReference type="ARBA" id="ARBA00023163"/>
    </source>
</evidence>
<organism evidence="6 7">
    <name type="scientific">Parahaliea maris</name>
    <dbReference type="NCBI Taxonomy" id="2716870"/>
    <lineage>
        <taxon>Bacteria</taxon>
        <taxon>Pseudomonadati</taxon>
        <taxon>Pseudomonadota</taxon>
        <taxon>Gammaproteobacteria</taxon>
        <taxon>Cellvibrionales</taxon>
        <taxon>Halieaceae</taxon>
        <taxon>Parahaliea</taxon>
    </lineage>
</organism>
<proteinExistence type="predicted"/>
<protein>
    <submittedName>
        <fullName evidence="6">TetR/AcrR family transcriptional regulator</fullName>
    </submittedName>
</protein>
<keyword evidence="3" id="KW-0804">Transcription</keyword>